<dbReference type="RefSeq" id="WP_192039331.1">
    <property type="nucleotide sequence ID" value="NZ_JACYWE010000005.1"/>
</dbReference>
<protein>
    <submittedName>
        <fullName evidence="2">Uncharacterized protein</fullName>
    </submittedName>
</protein>
<gene>
    <name evidence="2" type="ORF">HT102_10300</name>
</gene>
<organism evidence="2 3">
    <name type="scientific">Lolliginicoccus lacisalsi</name>
    <dbReference type="NCBI Taxonomy" id="2742202"/>
    <lineage>
        <taxon>Bacteria</taxon>
        <taxon>Bacillati</taxon>
        <taxon>Actinomycetota</taxon>
        <taxon>Actinomycetes</taxon>
        <taxon>Mycobacteriales</taxon>
        <taxon>Hoyosellaceae</taxon>
        <taxon>Lolliginicoccus</taxon>
    </lineage>
</organism>
<sequence>MAPTEDPTTTTTSAPADRLEDLRALSKKDPTEASSQAWAWLKDMRDSELREYDKAAAALESMFRASSPPRKLEGQTEGLLVMTTTMPILDRTVTAVTDLWMPWEGKRFDAEGKGANRIASRASMPLRLLWPLYSMTQTEDGKLAFDFTTHVEASRDKEGGEQDVLVIDYKSVETNPRLLIRSVRDELVELVPGVYLGKILFRVSGRYHKIGFFALHNLD</sequence>
<reference evidence="2" key="1">
    <citation type="submission" date="2020-09" db="EMBL/GenBank/DDBJ databases">
        <title>Hoyosella lacisalsi sp. nov., a halotolerant actinobacterium isolated from soil of Lake Gudzhirganskoe.</title>
        <authorList>
            <person name="Yang Q."/>
            <person name="Guo P.Y."/>
            <person name="Liu S.W."/>
            <person name="Li F.N."/>
            <person name="Sun C.H."/>
        </authorList>
    </citation>
    <scope>NUCLEOTIDE SEQUENCE</scope>
    <source>
        <strain evidence="2">G463</strain>
    </source>
</reference>
<feature type="compositionally biased region" description="Low complexity" evidence="1">
    <location>
        <begin position="1"/>
        <end position="16"/>
    </location>
</feature>
<evidence type="ECO:0000256" key="1">
    <source>
        <dbReference type="SAM" id="MobiDB-lite"/>
    </source>
</evidence>
<dbReference type="Proteomes" id="UP000642993">
    <property type="component" value="Unassembled WGS sequence"/>
</dbReference>
<dbReference type="EMBL" id="JACYWE010000005">
    <property type="protein sequence ID" value="MBD8506879.1"/>
    <property type="molecule type" value="Genomic_DNA"/>
</dbReference>
<name>A0A927JCU4_9ACTN</name>
<evidence type="ECO:0000313" key="2">
    <source>
        <dbReference type="EMBL" id="MBD8506879.1"/>
    </source>
</evidence>
<feature type="compositionally biased region" description="Basic and acidic residues" evidence="1">
    <location>
        <begin position="17"/>
        <end position="31"/>
    </location>
</feature>
<comment type="caution">
    <text evidence="2">The sequence shown here is derived from an EMBL/GenBank/DDBJ whole genome shotgun (WGS) entry which is preliminary data.</text>
</comment>
<evidence type="ECO:0000313" key="3">
    <source>
        <dbReference type="Proteomes" id="UP000642993"/>
    </source>
</evidence>
<keyword evidence="3" id="KW-1185">Reference proteome</keyword>
<accession>A0A927JCU4</accession>
<feature type="region of interest" description="Disordered" evidence="1">
    <location>
        <begin position="1"/>
        <end position="36"/>
    </location>
</feature>
<dbReference type="AlphaFoldDB" id="A0A927JCU4"/>
<proteinExistence type="predicted"/>